<gene>
    <name evidence="8" type="ORF">VN97_g9274</name>
</gene>
<evidence type="ECO:0000259" key="7">
    <source>
        <dbReference type="PROSITE" id="PS51464"/>
    </source>
</evidence>
<dbReference type="GO" id="GO:0046348">
    <property type="term" value="P:amino sugar catabolic process"/>
    <property type="evidence" value="ECO:0007669"/>
    <property type="project" value="InterPro"/>
</dbReference>
<dbReference type="InterPro" id="IPR005488">
    <property type="entry name" value="Etherase_MurQ"/>
</dbReference>
<dbReference type="InterPro" id="IPR001347">
    <property type="entry name" value="SIS_dom"/>
</dbReference>
<dbReference type="Gene3D" id="3.30.420.40">
    <property type="match status" value="2"/>
</dbReference>
<sequence>MSTLDMCTVINADDQKVPDSVVPCLPVIAGAIDALTPRVRQGGRVIYVGAGTSGRLGILDASEIPPTFAAPRGQFVGLIAGGDAAIREAQEGAEDDEKAGEDEMKSLNLNPELDSIIGIASSGRTPYVLGCLAFAKRLGCVTIAVVCTVPSAIGLSGNVDFVISPVSGPEVVTGSTRLKAGTVTKLVLNMLSTGTMIRTGKTYGNMMVDLVASNLKLEQRSRNILRRLSGKCQSSSDAELDTLLSRCNSSVKLAILVAESGESVETCQGCFDAAGGVLANALAAISKLEQKPKSTATQKFALCIDGGGTKCAAAVADGAKIVGQGFAGPCNLTDNIRNIDAVIATLLDAAKAALKDALQSDVEQTVSSWREHLQTSFSSVWIGLAGIDRAGVEGVLAPKLRQAFGITHEKDLQLTNDVDLLTAGVPQSLGTSSVVVVITGTGSVAMRYEWAEAEQRYTRSARSGGWGHMLGDQGGGYTIGMKAIQHTLGVFEDITLGLDTTGGDELSKAVAEKLGCQISESASIDMLNNILARTHPQGVKARIASIAPVVLDLMDKNNTASAIVSSQITLLVGETLGRLVKPQATGYQPCEASVLVLAGGLMKNDRYRATFEKQLDSHGLYFRGTVVVEDAARSGATYLSR</sequence>
<dbReference type="GO" id="GO:0042593">
    <property type="term" value="P:glucose homeostasis"/>
    <property type="evidence" value="ECO:0007669"/>
    <property type="project" value="TreeGrafter"/>
</dbReference>
<dbReference type="GO" id="GO:0016835">
    <property type="term" value="F:carbon-oxygen lyase activity"/>
    <property type="evidence" value="ECO:0007669"/>
    <property type="project" value="InterPro"/>
</dbReference>
<evidence type="ECO:0000313" key="9">
    <source>
        <dbReference type="Proteomes" id="UP001227192"/>
    </source>
</evidence>
<dbReference type="Proteomes" id="UP001227192">
    <property type="component" value="Unassembled WGS sequence"/>
</dbReference>
<dbReference type="PROSITE" id="PS51464">
    <property type="entry name" value="SIS"/>
    <property type="match status" value="1"/>
</dbReference>
<dbReference type="NCBIfam" id="NF009222">
    <property type="entry name" value="PRK12570.1"/>
    <property type="match status" value="1"/>
</dbReference>
<reference evidence="8" key="1">
    <citation type="submission" date="2015-06" db="EMBL/GenBank/DDBJ databases">
        <authorList>
            <person name="Nguyen H."/>
        </authorList>
    </citation>
    <scope>NUCLEOTIDE SEQUENCE</scope>
    <source>
        <strain evidence="8">DAOM 180753</strain>
    </source>
</reference>
<evidence type="ECO:0000256" key="1">
    <source>
        <dbReference type="ARBA" id="ARBA00006198"/>
    </source>
</evidence>
<keyword evidence="4" id="KW-0456">Lyase</keyword>
<dbReference type="Gene3D" id="1.10.8.1080">
    <property type="match status" value="1"/>
</dbReference>
<evidence type="ECO:0000256" key="4">
    <source>
        <dbReference type="ARBA" id="ARBA00023239"/>
    </source>
</evidence>
<dbReference type="GO" id="GO:0005829">
    <property type="term" value="C:cytosol"/>
    <property type="evidence" value="ECO:0007669"/>
    <property type="project" value="TreeGrafter"/>
</dbReference>
<protein>
    <recommendedName>
        <fullName evidence="3">N-acetyl-D-glucosamine kinase</fullName>
        <ecNumber evidence="2">2.7.1.59</ecNumber>
    </recommendedName>
    <alternativeName>
        <fullName evidence="6">GlcNAc kinase</fullName>
    </alternativeName>
</protein>
<comment type="caution">
    <text evidence="8">The sequence shown here is derived from an EMBL/GenBank/DDBJ whole genome shotgun (WGS) entry which is preliminary data.</text>
</comment>
<dbReference type="NCBIfam" id="TIGR00274">
    <property type="entry name" value="N-acetylmuramic acid 6-phosphate etherase"/>
    <property type="match status" value="1"/>
</dbReference>
<dbReference type="InterPro" id="IPR046348">
    <property type="entry name" value="SIS_dom_sf"/>
</dbReference>
<dbReference type="PANTHER" id="PTHR10088">
    <property type="entry name" value="GLUCOKINASE REGULATORY PROTEIN"/>
    <property type="match status" value="1"/>
</dbReference>
<dbReference type="EC" id="2.7.1.59" evidence="2"/>
<dbReference type="GO" id="GO:0009750">
    <property type="term" value="P:response to fructose"/>
    <property type="evidence" value="ECO:0007669"/>
    <property type="project" value="TreeGrafter"/>
</dbReference>
<evidence type="ECO:0000313" key="8">
    <source>
        <dbReference type="EMBL" id="KAJ9484112.1"/>
    </source>
</evidence>
<evidence type="ECO:0000256" key="2">
    <source>
        <dbReference type="ARBA" id="ARBA00012122"/>
    </source>
</evidence>
<dbReference type="InterPro" id="IPR043129">
    <property type="entry name" value="ATPase_NBD"/>
</dbReference>
<dbReference type="AlphaFoldDB" id="A0AAI9TBI8"/>
<dbReference type="NCBIfam" id="NF003915">
    <property type="entry name" value="PRK05441.1"/>
    <property type="match status" value="1"/>
</dbReference>
<dbReference type="GO" id="GO:0030246">
    <property type="term" value="F:carbohydrate binding"/>
    <property type="evidence" value="ECO:0007669"/>
    <property type="project" value="TreeGrafter"/>
</dbReference>
<evidence type="ECO:0000256" key="3">
    <source>
        <dbReference type="ARBA" id="ARBA00014974"/>
    </source>
</evidence>
<feature type="domain" description="SIS" evidence="7">
    <location>
        <begin position="35"/>
        <end position="201"/>
    </location>
</feature>
<dbReference type="CDD" id="cd05007">
    <property type="entry name" value="SIS_Etherase"/>
    <property type="match status" value="1"/>
</dbReference>
<accession>A0AAI9TBI8</accession>
<dbReference type="InterPro" id="IPR002731">
    <property type="entry name" value="ATPase_BadF"/>
</dbReference>
<dbReference type="Pfam" id="PF22645">
    <property type="entry name" value="GKRP_SIS_N"/>
    <property type="match status" value="1"/>
</dbReference>
<proteinExistence type="inferred from homology"/>
<dbReference type="GO" id="GO:0070095">
    <property type="term" value="F:fructose-6-phosphate binding"/>
    <property type="evidence" value="ECO:0007669"/>
    <property type="project" value="TreeGrafter"/>
</dbReference>
<dbReference type="Pfam" id="PF01869">
    <property type="entry name" value="BcrAD_BadFG"/>
    <property type="match status" value="1"/>
</dbReference>
<dbReference type="GO" id="GO:0045127">
    <property type="term" value="F:N-acetylglucosamine kinase activity"/>
    <property type="evidence" value="ECO:0007669"/>
    <property type="project" value="UniProtKB-EC"/>
</dbReference>
<dbReference type="Gene3D" id="3.40.50.10490">
    <property type="entry name" value="Glucose-6-phosphate isomerase like protein, domain 1"/>
    <property type="match status" value="1"/>
</dbReference>
<organism evidence="8 9">
    <name type="scientific">Penicillium thymicola</name>
    <dbReference type="NCBI Taxonomy" id="293382"/>
    <lineage>
        <taxon>Eukaryota</taxon>
        <taxon>Fungi</taxon>
        <taxon>Dikarya</taxon>
        <taxon>Ascomycota</taxon>
        <taxon>Pezizomycotina</taxon>
        <taxon>Eurotiomycetes</taxon>
        <taxon>Eurotiomycetidae</taxon>
        <taxon>Eurotiales</taxon>
        <taxon>Aspergillaceae</taxon>
        <taxon>Penicillium</taxon>
    </lineage>
</organism>
<dbReference type="SUPFAM" id="SSF53067">
    <property type="entry name" value="Actin-like ATPase domain"/>
    <property type="match status" value="2"/>
</dbReference>
<evidence type="ECO:0000256" key="5">
    <source>
        <dbReference type="ARBA" id="ARBA00023277"/>
    </source>
</evidence>
<dbReference type="PROSITE" id="PS01272">
    <property type="entry name" value="GCKR"/>
    <property type="match status" value="1"/>
</dbReference>
<dbReference type="GO" id="GO:0005654">
    <property type="term" value="C:nucleoplasm"/>
    <property type="evidence" value="ECO:0007669"/>
    <property type="project" value="TreeGrafter"/>
</dbReference>
<dbReference type="EMBL" id="LACB01000368">
    <property type="protein sequence ID" value="KAJ9484112.1"/>
    <property type="molecule type" value="Genomic_DNA"/>
</dbReference>
<reference evidence="8" key="2">
    <citation type="journal article" date="2016" name="Fungal Biol.">
        <title>Ochratoxin A production by Penicillium thymicola.</title>
        <authorList>
            <person name="Nguyen H.D.T."/>
            <person name="McMullin D.R."/>
            <person name="Ponomareva E."/>
            <person name="Riley R."/>
            <person name="Pomraning K.R."/>
            <person name="Baker S.E."/>
            <person name="Seifert K.A."/>
        </authorList>
    </citation>
    <scope>NUCLEOTIDE SEQUENCE</scope>
    <source>
        <strain evidence="8">DAOM 180753</strain>
    </source>
</reference>
<dbReference type="InterPro" id="IPR040190">
    <property type="entry name" value="MURQ/GCKR"/>
</dbReference>
<comment type="similarity">
    <text evidence="1">Belongs to the eukaryotic-type N-acetylglucosamine kinase family.</text>
</comment>
<dbReference type="GO" id="GO:0019899">
    <property type="term" value="F:enzyme binding"/>
    <property type="evidence" value="ECO:0007669"/>
    <property type="project" value="TreeGrafter"/>
</dbReference>
<dbReference type="PANTHER" id="PTHR10088:SF4">
    <property type="entry name" value="GLUCOKINASE REGULATORY PROTEIN"/>
    <property type="match status" value="1"/>
</dbReference>
<dbReference type="GO" id="GO:0004857">
    <property type="term" value="F:enzyme inhibitor activity"/>
    <property type="evidence" value="ECO:0007669"/>
    <property type="project" value="TreeGrafter"/>
</dbReference>
<keyword evidence="5" id="KW-0119">Carbohydrate metabolism</keyword>
<dbReference type="InterPro" id="IPR005486">
    <property type="entry name" value="Glucokinase_regulatory_CS"/>
</dbReference>
<dbReference type="FunFam" id="3.40.50.10490:FF:000014">
    <property type="entry name" value="N-acetylmuramic acid 6-phosphate etherase"/>
    <property type="match status" value="1"/>
</dbReference>
<keyword evidence="9" id="KW-1185">Reference proteome</keyword>
<evidence type="ECO:0000256" key="6">
    <source>
        <dbReference type="ARBA" id="ARBA00031123"/>
    </source>
</evidence>
<name>A0AAI9TBI8_PENTH</name>
<dbReference type="SUPFAM" id="SSF53697">
    <property type="entry name" value="SIS domain"/>
    <property type="match status" value="1"/>
</dbReference>